<feature type="chain" id="PRO_5030896357" description="DUF4252 domain-containing protein" evidence="1">
    <location>
        <begin position="22"/>
        <end position="152"/>
    </location>
</feature>
<feature type="signal peptide" evidence="1">
    <location>
        <begin position="1"/>
        <end position="21"/>
    </location>
</feature>
<evidence type="ECO:0008006" key="4">
    <source>
        <dbReference type="Google" id="ProtNLM"/>
    </source>
</evidence>
<accession>A0A7Y7PSL0</accession>
<evidence type="ECO:0000313" key="2">
    <source>
        <dbReference type="EMBL" id="NVO33273.1"/>
    </source>
</evidence>
<gene>
    <name evidence="2" type="ORF">HW554_18860</name>
</gene>
<sequence length="152" mass="16299">MKTTILLIALVLASLLTQAQAAFAPLPFKGANLILIQTPDSANVALDKIGRALVARGYTIKAFDKQFHTLLTEPLQVRTGAFPTTMTVKAIGRPEGGLLLSGELIADMRVLSPTSENTRVQVQQVGKGPAGYFLMLQQLAEALGAELHYGKR</sequence>
<evidence type="ECO:0000256" key="1">
    <source>
        <dbReference type="SAM" id="SignalP"/>
    </source>
</evidence>
<name>A0A7Y7PSL0_9BACT</name>
<keyword evidence="1" id="KW-0732">Signal</keyword>
<proteinExistence type="predicted"/>
<keyword evidence="3" id="KW-1185">Reference proteome</keyword>
<dbReference type="AlphaFoldDB" id="A0A7Y7PSL0"/>
<protein>
    <recommendedName>
        <fullName evidence="4">DUF4252 domain-containing protein</fullName>
    </recommendedName>
</protein>
<organism evidence="2 3">
    <name type="scientific">Hymenobacter lapidiphilus</name>
    <dbReference type="NCBI Taxonomy" id="2608003"/>
    <lineage>
        <taxon>Bacteria</taxon>
        <taxon>Pseudomonadati</taxon>
        <taxon>Bacteroidota</taxon>
        <taxon>Cytophagia</taxon>
        <taxon>Cytophagales</taxon>
        <taxon>Hymenobacteraceae</taxon>
        <taxon>Hymenobacter</taxon>
    </lineage>
</organism>
<dbReference type="Proteomes" id="UP000565521">
    <property type="component" value="Unassembled WGS sequence"/>
</dbReference>
<dbReference type="EMBL" id="JABKAU010000056">
    <property type="protein sequence ID" value="NVO33273.1"/>
    <property type="molecule type" value="Genomic_DNA"/>
</dbReference>
<evidence type="ECO:0000313" key="3">
    <source>
        <dbReference type="Proteomes" id="UP000565521"/>
    </source>
</evidence>
<dbReference type="RefSeq" id="WP_176910082.1">
    <property type="nucleotide sequence ID" value="NZ_JABKAU010000056.1"/>
</dbReference>
<reference evidence="2 3" key="1">
    <citation type="submission" date="2020-05" db="EMBL/GenBank/DDBJ databases">
        <title>Hymenobacter terrestris sp. nov. and Hymenobacter lapidiphilus sp. nov., isolated from regoliths in Antarctica.</title>
        <authorList>
            <person name="Sedlacek I."/>
            <person name="Pantucek R."/>
            <person name="Zeman M."/>
            <person name="Holochova P."/>
            <person name="Kralova S."/>
            <person name="Stankova E."/>
            <person name="Sedo O."/>
            <person name="Micenkova L."/>
            <person name="Svec P."/>
            <person name="Gupta V."/>
            <person name="Sood U."/>
            <person name="Korpole U.S."/>
            <person name="Lal R."/>
        </authorList>
    </citation>
    <scope>NUCLEOTIDE SEQUENCE [LARGE SCALE GENOMIC DNA]</scope>
    <source>
        <strain evidence="2 3">P5342</strain>
    </source>
</reference>
<comment type="caution">
    <text evidence="2">The sequence shown here is derived from an EMBL/GenBank/DDBJ whole genome shotgun (WGS) entry which is preliminary data.</text>
</comment>